<reference evidence="3 4" key="1">
    <citation type="submission" date="2020-04" db="EMBL/GenBank/DDBJ databases">
        <title>Luteolibacter sp. G-1-1-1 isolated from soil.</title>
        <authorList>
            <person name="Dahal R.H."/>
        </authorList>
    </citation>
    <scope>NUCLEOTIDE SEQUENCE [LARGE SCALE GENOMIC DNA]</scope>
    <source>
        <strain evidence="3 4">G-1-1-1</strain>
    </source>
</reference>
<evidence type="ECO:0000256" key="1">
    <source>
        <dbReference type="ARBA" id="ARBA00022676"/>
    </source>
</evidence>
<name>A0A858RLW4_9BACT</name>
<dbReference type="PANTHER" id="PTHR11927">
    <property type="entry name" value="GALACTOSIDE 2-L-FUCOSYLTRANSFERASE"/>
    <property type="match status" value="1"/>
</dbReference>
<dbReference type="Proteomes" id="UP000501812">
    <property type="component" value="Chromosome"/>
</dbReference>
<dbReference type="CDD" id="cd11301">
    <property type="entry name" value="Fut1_Fut2_like"/>
    <property type="match status" value="1"/>
</dbReference>
<dbReference type="PANTHER" id="PTHR11927:SF9">
    <property type="entry name" value="L-FUCOSYLTRANSFERASE"/>
    <property type="match status" value="1"/>
</dbReference>
<dbReference type="GO" id="GO:0008107">
    <property type="term" value="F:galactoside 2-alpha-L-fucosyltransferase activity"/>
    <property type="evidence" value="ECO:0007669"/>
    <property type="project" value="InterPro"/>
</dbReference>
<dbReference type="GO" id="GO:0005975">
    <property type="term" value="P:carbohydrate metabolic process"/>
    <property type="evidence" value="ECO:0007669"/>
    <property type="project" value="InterPro"/>
</dbReference>
<dbReference type="Pfam" id="PF01531">
    <property type="entry name" value="Glyco_transf_11"/>
    <property type="match status" value="1"/>
</dbReference>
<dbReference type="RefSeq" id="WP_169455383.1">
    <property type="nucleotide sequence ID" value="NZ_CP051774.1"/>
</dbReference>
<gene>
    <name evidence="3" type="ORF">HHL09_14695</name>
</gene>
<proteinExistence type="predicted"/>
<dbReference type="KEGG" id="luo:HHL09_14695"/>
<organism evidence="3 4">
    <name type="scientific">Luteolibacter luteus</name>
    <dbReference type="NCBI Taxonomy" id="2728835"/>
    <lineage>
        <taxon>Bacteria</taxon>
        <taxon>Pseudomonadati</taxon>
        <taxon>Verrucomicrobiota</taxon>
        <taxon>Verrucomicrobiia</taxon>
        <taxon>Verrucomicrobiales</taxon>
        <taxon>Verrucomicrobiaceae</taxon>
        <taxon>Luteolibacter</taxon>
    </lineage>
</organism>
<dbReference type="AlphaFoldDB" id="A0A858RLW4"/>
<protein>
    <submittedName>
        <fullName evidence="3">Alpha-1,2-fucosyltransferase</fullName>
    </submittedName>
</protein>
<dbReference type="GO" id="GO:0016020">
    <property type="term" value="C:membrane"/>
    <property type="evidence" value="ECO:0007669"/>
    <property type="project" value="InterPro"/>
</dbReference>
<dbReference type="InterPro" id="IPR002516">
    <property type="entry name" value="Glyco_trans_11"/>
</dbReference>
<keyword evidence="4" id="KW-1185">Reference proteome</keyword>
<evidence type="ECO:0000313" key="4">
    <source>
        <dbReference type="Proteomes" id="UP000501812"/>
    </source>
</evidence>
<evidence type="ECO:0000313" key="3">
    <source>
        <dbReference type="EMBL" id="QJE96983.1"/>
    </source>
</evidence>
<dbReference type="EMBL" id="CP051774">
    <property type="protein sequence ID" value="QJE96983.1"/>
    <property type="molecule type" value="Genomic_DNA"/>
</dbReference>
<keyword evidence="1 3" id="KW-0328">Glycosyltransferase</keyword>
<keyword evidence="2 3" id="KW-0808">Transferase</keyword>
<evidence type="ECO:0000256" key="2">
    <source>
        <dbReference type="ARBA" id="ARBA00022679"/>
    </source>
</evidence>
<sequence length="287" mass="33004">MIRALMLGRTGNNLFQYAMGRVLSERHGVPLVLDASWFNREGWGLVSCLRRLPLKAEIIRPFTLASRVLRKLSGRHYWEFRGVPVIRETVIDQSFDPRYLEAPASCMLFGYFQSPLYFRGIEPLLRDELRMDNLPWGAETLRARDRIRADRTVAVHVRRTDYVGNAPFDVCDLEYYRTAMGRLRDRLEGARFFLFSDDPAWCSLHLAADDVEVCASPAGVQDPLHDLHLMSLAAHHIIANSSYSWWAAWLGKKPGQQVLMPSVWYRTGMKAPAEEKRCEGWEFVDVG</sequence>
<accession>A0A858RLW4</accession>